<dbReference type="OrthoDB" id="2376237at2"/>
<dbReference type="RefSeq" id="WP_144280360.1">
    <property type="nucleotide sequence ID" value="NZ_CP041730.1"/>
</dbReference>
<dbReference type="EMBL" id="CP041730">
    <property type="protein sequence ID" value="QDQ28978.1"/>
    <property type="molecule type" value="Genomic_DNA"/>
</dbReference>
<protein>
    <submittedName>
        <fullName evidence="2">DUF3291 domain-containing protein</fullName>
    </submittedName>
</protein>
<accession>A0A516SLR6</accession>
<dbReference type="InterPro" id="IPR011008">
    <property type="entry name" value="Dimeric_a/b-barrel"/>
</dbReference>
<dbReference type="KEGG" id="cari:FNU76_22980"/>
<dbReference type="AlphaFoldDB" id="A0A516SLR6"/>
<organism evidence="2 3">
    <name type="scientific">Chitinimonas arctica</name>
    <dbReference type="NCBI Taxonomy" id="2594795"/>
    <lineage>
        <taxon>Bacteria</taxon>
        <taxon>Pseudomonadati</taxon>
        <taxon>Pseudomonadota</taxon>
        <taxon>Betaproteobacteria</taxon>
        <taxon>Neisseriales</taxon>
        <taxon>Chitinibacteraceae</taxon>
        <taxon>Chitinimonas</taxon>
    </lineage>
</organism>
<dbReference type="Proteomes" id="UP000317550">
    <property type="component" value="Chromosome"/>
</dbReference>
<sequence length="161" mass="18364">MQPKFHLAQVNIGKAKAPMDQPVMKGFADQLDSINALAERSPGFVWRLKTEAGDATDIQLFEDPLLLVNMSVWESLEDLQKYVYTGDHLQVLKDRKQWFDKFERPVLALWWIPAGYTPTGQEARERLEQLWREGPSPAVFSFAKPFPMPTSDVTEVVSLSV</sequence>
<reference evidence="3" key="1">
    <citation type="submission" date="2019-07" db="EMBL/GenBank/DDBJ databases">
        <title>Chitinimonas sp. nov., isolated from Ny-Alesund, arctica soil.</title>
        <authorList>
            <person name="Xu Q."/>
            <person name="Peng F."/>
        </authorList>
    </citation>
    <scope>NUCLEOTIDE SEQUENCE [LARGE SCALE GENOMIC DNA]</scope>
    <source>
        <strain evidence="3">R3-44</strain>
    </source>
</reference>
<feature type="domain" description="DUF3291" evidence="1">
    <location>
        <begin position="7"/>
        <end position="144"/>
    </location>
</feature>
<name>A0A516SLR6_9NEIS</name>
<keyword evidence="3" id="KW-1185">Reference proteome</keyword>
<evidence type="ECO:0000313" key="3">
    <source>
        <dbReference type="Proteomes" id="UP000317550"/>
    </source>
</evidence>
<proteinExistence type="predicted"/>
<gene>
    <name evidence="2" type="ORF">FNU76_22980</name>
</gene>
<evidence type="ECO:0000259" key="1">
    <source>
        <dbReference type="Pfam" id="PF11695"/>
    </source>
</evidence>
<dbReference type="InterPro" id="IPR021708">
    <property type="entry name" value="DUF3291"/>
</dbReference>
<dbReference type="SUPFAM" id="SSF54909">
    <property type="entry name" value="Dimeric alpha+beta barrel"/>
    <property type="match status" value="1"/>
</dbReference>
<evidence type="ECO:0000313" key="2">
    <source>
        <dbReference type="EMBL" id="QDQ28978.1"/>
    </source>
</evidence>
<dbReference type="Pfam" id="PF11695">
    <property type="entry name" value="DUF3291"/>
    <property type="match status" value="1"/>
</dbReference>